<dbReference type="PANTHER" id="PTHR13593">
    <property type="match status" value="1"/>
</dbReference>
<dbReference type="Gene3D" id="3.20.20.190">
    <property type="entry name" value="Phosphatidylinositol (PI) phosphodiesterase"/>
    <property type="match status" value="1"/>
</dbReference>
<evidence type="ECO:0000256" key="3">
    <source>
        <dbReference type="ARBA" id="ARBA00019758"/>
    </source>
</evidence>
<dbReference type="PANTHER" id="PTHR13593:SF113">
    <property type="entry name" value="SI:DKEY-266F7.9"/>
    <property type="match status" value="1"/>
</dbReference>
<evidence type="ECO:0000259" key="6">
    <source>
        <dbReference type="SMART" id="SM00148"/>
    </source>
</evidence>
<dbReference type="AlphaFoldDB" id="A0AAD0YR94"/>
<evidence type="ECO:0000256" key="5">
    <source>
        <dbReference type="ARBA" id="ARBA00030782"/>
    </source>
</evidence>
<dbReference type="Pfam" id="PF00388">
    <property type="entry name" value="PI-PLC-X"/>
    <property type="match status" value="1"/>
</dbReference>
<name>A0AAD0YR94_CHRNA</name>
<dbReference type="EMBL" id="CP033923">
    <property type="protein sequence ID" value="AZA93253.1"/>
    <property type="molecule type" value="Genomic_DNA"/>
</dbReference>
<dbReference type="GO" id="GO:0004436">
    <property type="term" value="F:phosphatidylinositol diacylglycerol-lyase activity"/>
    <property type="evidence" value="ECO:0007669"/>
    <property type="project" value="UniProtKB-EC"/>
</dbReference>
<accession>A0AAD0YR94</accession>
<sequence length="465" mass="52391">MPTKQHNRFLLQMMEGVSNLKMVITDHSVSSGQPWENTPDIIQKSGNTWEIDVQAGRHGTDTVAQWFKSKISGGDAIGCSSNDALPAKLNFAFTCILSFDYQNRHCELRDVQIGQGHNSKLENNWWIGSRNIKKISGTYILRTDGNMHFNCNVSVSGVNQFYLKLNESEWMSKLDQNVSLKALSIPGTHDSGTYKISSASFGARCQNYDIRQQLENGIRFLDIRLVNSSNSSDPLDLYHGIISCGVTFGNVLDACQAFLKDHPSETILMSVNNEKSGQDISDNFIQYLKKYNTLYFQGNAIPNLNETKGKILFLYRFELNAGNSGIDKNKVGVRFGAWQDDTTFETTNANGQKFYIEDNYESYDTHKKVKYVQENLERAMQKNANNDAVLYVSFNSIAYGVFHHTPYQYAWGGSGVDPAMNPWLKQYTQYSGKKRLGIIPLDFYNNGGGNPIENGLVDNIIQSNH</sequence>
<evidence type="ECO:0000313" key="8">
    <source>
        <dbReference type="Proteomes" id="UP000278288"/>
    </source>
</evidence>
<dbReference type="GO" id="GO:0006629">
    <property type="term" value="P:lipid metabolic process"/>
    <property type="evidence" value="ECO:0007669"/>
    <property type="project" value="InterPro"/>
</dbReference>
<protein>
    <recommendedName>
        <fullName evidence="3">1-phosphatidylinositol phosphodiesterase</fullName>
        <ecNumber evidence="2">4.6.1.13</ecNumber>
    </recommendedName>
    <alternativeName>
        <fullName evidence="4">Phosphatidylinositol diacylglycerol-lyase</fullName>
    </alternativeName>
    <alternativeName>
        <fullName evidence="5">Phosphatidylinositol-specific phospholipase C</fullName>
    </alternativeName>
</protein>
<dbReference type="InterPro" id="IPR017946">
    <property type="entry name" value="PLC-like_Pdiesterase_TIM-brl"/>
</dbReference>
<dbReference type="SMART" id="SM00148">
    <property type="entry name" value="PLCXc"/>
    <property type="match status" value="1"/>
</dbReference>
<dbReference type="EC" id="4.6.1.13" evidence="2"/>
<reference evidence="7 8" key="1">
    <citation type="submission" date="2018-11" db="EMBL/GenBank/DDBJ databases">
        <title>Proposal to divide the Flavobacteriaceae and reorganize its genera based on Amino Acid Identity values calculated from whole genome sequences.</title>
        <authorList>
            <person name="Nicholson A.C."/>
            <person name="Gulvik C.A."/>
            <person name="Whitney A.M."/>
            <person name="Humrighouse B.W."/>
            <person name="Bell M."/>
            <person name="Holmes B."/>
            <person name="Steigerwalt A.G."/>
            <person name="Villarma A."/>
            <person name="Sheth M."/>
            <person name="Batra D."/>
            <person name="Pryor J."/>
            <person name="Bernardet J.-F."/>
            <person name="Hugo C."/>
            <person name="Kampfer P."/>
            <person name="Newman J."/>
            <person name="McQuiston J.R."/>
        </authorList>
    </citation>
    <scope>NUCLEOTIDE SEQUENCE [LARGE SCALE GENOMIC DNA]</scope>
    <source>
        <strain evidence="7 8">G0041</strain>
    </source>
</reference>
<proteinExistence type="predicted"/>
<evidence type="ECO:0000256" key="1">
    <source>
        <dbReference type="ARBA" id="ARBA00001316"/>
    </source>
</evidence>
<dbReference type="InterPro" id="IPR051057">
    <property type="entry name" value="PI-PLC_domain"/>
</dbReference>
<dbReference type="SUPFAM" id="SSF51695">
    <property type="entry name" value="PLC-like phosphodiesterases"/>
    <property type="match status" value="1"/>
</dbReference>
<keyword evidence="8" id="KW-1185">Reference proteome</keyword>
<evidence type="ECO:0000256" key="4">
    <source>
        <dbReference type="ARBA" id="ARBA00030474"/>
    </source>
</evidence>
<dbReference type="GO" id="GO:0008081">
    <property type="term" value="F:phosphoric diester hydrolase activity"/>
    <property type="evidence" value="ECO:0007669"/>
    <property type="project" value="InterPro"/>
</dbReference>
<dbReference type="Proteomes" id="UP000278288">
    <property type="component" value="Chromosome"/>
</dbReference>
<dbReference type="KEGG" id="cnk:EG343_22920"/>
<dbReference type="InterPro" id="IPR000909">
    <property type="entry name" value="PLipase_C_PInositol-sp_X_dom"/>
</dbReference>
<dbReference type="RefSeq" id="WP_123860027.1">
    <property type="nucleotide sequence ID" value="NZ_CP033923.1"/>
</dbReference>
<organism evidence="7 8">
    <name type="scientific">Chryseobacterium nakagawai</name>
    <dbReference type="NCBI Taxonomy" id="1241982"/>
    <lineage>
        <taxon>Bacteria</taxon>
        <taxon>Pseudomonadati</taxon>
        <taxon>Bacteroidota</taxon>
        <taxon>Flavobacteriia</taxon>
        <taxon>Flavobacteriales</taxon>
        <taxon>Weeksellaceae</taxon>
        <taxon>Chryseobacterium group</taxon>
        <taxon>Chryseobacterium</taxon>
    </lineage>
</organism>
<evidence type="ECO:0000256" key="2">
    <source>
        <dbReference type="ARBA" id="ARBA00012581"/>
    </source>
</evidence>
<feature type="domain" description="Phosphatidylinositol-specific phospholipase C X" evidence="6">
    <location>
        <begin position="174"/>
        <end position="316"/>
    </location>
</feature>
<gene>
    <name evidence="7" type="ORF">EG343_22920</name>
</gene>
<evidence type="ECO:0000313" key="7">
    <source>
        <dbReference type="EMBL" id="AZA93253.1"/>
    </source>
</evidence>
<comment type="catalytic activity">
    <reaction evidence="1">
        <text>a 1,2-diacyl-sn-glycero-3-phospho-(1D-myo-inositol) = 1D-myo-inositol 1,2-cyclic phosphate + a 1,2-diacyl-sn-glycerol</text>
        <dbReference type="Rhea" id="RHEA:17093"/>
        <dbReference type="ChEBI" id="CHEBI:17815"/>
        <dbReference type="ChEBI" id="CHEBI:57880"/>
        <dbReference type="ChEBI" id="CHEBI:58484"/>
        <dbReference type="EC" id="4.6.1.13"/>
    </reaction>
</comment>
<dbReference type="PROSITE" id="PS50007">
    <property type="entry name" value="PIPLC_X_DOMAIN"/>
    <property type="match status" value="1"/>
</dbReference>
<dbReference type="CDD" id="cd08586">
    <property type="entry name" value="PI-PLCc_BcPLC_like"/>
    <property type="match status" value="1"/>
</dbReference>